<dbReference type="Proteomes" id="UP000664044">
    <property type="component" value="Unassembled WGS sequence"/>
</dbReference>
<sequence length="460" mass="52757">MLSKVSTKELMDTVVKGGYCSGCGVCTASEGSVLKMGLTSNGNFEPYKSSSAASETHVVCPFANHDFNEDNISKKLFSNVDQIMREKEIGHFRSIYAGFVKEGDYRQKGSSGGGVSWLCAQLFNERKVDFIIHVKQSDNDKSDVFYEYDISSNLLELQEGAKSRYYPITLEKVLERIRNYPGKYAIVGVPCFIKGIQLLRFSEEVFKERIVHTVSIFCGHLKTTHYMDVLLNQFGVPKQELIKFDFRHKIPNRSASDYGTSILTTSNEKKVKLNKSLFGTNWGLNLFKLKACDYCDDVIGETADISFGDAWLPQYLDDAKGTNVIVVRNQYLDELIKKGVEEQTLFVEELSKEDLIKSQAGGFRHRREGLRHRLFLQDKNNEWRPQKRYSAQKLADEKRARIYENRIKMQEVSFSSKNHEDLSALKKELEPFIAINSKLNKVSLTKRIWNKIKRTFNWGQ</sequence>
<gene>
    <name evidence="3" type="ORF">J0656_02280</name>
</gene>
<feature type="domain" description="Coenzyme F420 hydrogenase/dehydrogenase beta subunit C-terminal" evidence="2">
    <location>
        <begin position="183"/>
        <end position="352"/>
    </location>
</feature>
<reference evidence="3 4" key="1">
    <citation type="submission" date="2021-03" db="EMBL/GenBank/DDBJ databases">
        <title>Muricauda lutimaris sp. nov. and Muricauda ruestringensis sp. nov, two marine members of the Flavobacteriaceae isolated from deep sea sediments of Western Pacific.</title>
        <authorList>
            <person name="Zhao S."/>
            <person name="Liu R."/>
        </authorList>
    </citation>
    <scope>NUCLEOTIDE SEQUENCE [LARGE SCALE GENOMIC DNA]</scope>
    <source>
        <strain evidence="3 4">BC31-1-A7</strain>
    </source>
</reference>
<dbReference type="PANTHER" id="PTHR31332:SF0">
    <property type="entry name" value="7-HYDROXYMETHYL CHLOROPHYLL A REDUCTASE, CHLOROPLASTIC"/>
    <property type="match status" value="1"/>
</dbReference>
<dbReference type="Pfam" id="PF04422">
    <property type="entry name" value="FrhB_FdhB_N"/>
    <property type="match status" value="1"/>
</dbReference>
<dbReference type="InterPro" id="IPR007516">
    <property type="entry name" value="Co_F420_Hydgase/DH_bsu_N"/>
</dbReference>
<evidence type="ECO:0000313" key="3">
    <source>
        <dbReference type="EMBL" id="MBO0352826.1"/>
    </source>
</evidence>
<dbReference type="Pfam" id="PF04432">
    <property type="entry name" value="FrhB_FdhB_C"/>
    <property type="match status" value="1"/>
</dbReference>
<protein>
    <submittedName>
        <fullName evidence="3">Coenzyme F420 hydrogenase/dehydrogenase, beta subunit C-terminal domain</fullName>
    </submittedName>
</protein>
<evidence type="ECO:0000313" key="4">
    <source>
        <dbReference type="Proteomes" id="UP000664044"/>
    </source>
</evidence>
<proteinExistence type="predicted"/>
<accession>A0ABS3G1V9</accession>
<dbReference type="RefSeq" id="WP_207031200.1">
    <property type="nucleotide sequence ID" value="NZ_JAFLNL010000001.1"/>
</dbReference>
<evidence type="ECO:0000259" key="1">
    <source>
        <dbReference type="Pfam" id="PF04422"/>
    </source>
</evidence>
<dbReference type="PANTHER" id="PTHR31332">
    <property type="entry name" value="7-HYDROXYMETHYL CHLOROPHYLL A REDUCTASE, CHLOROPLASTIC"/>
    <property type="match status" value="1"/>
</dbReference>
<evidence type="ECO:0000259" key="2">
    <source>
        <dbReference type="Pfam" id="PF04432"/>
    </source>
</evidence>
<dbReference type="EMBL" id="JAFLNL010000001">
    <property type="protein sequence ID" value="MBO0352826.1"/>
    <property type="molecule type" value="Genomic_DNA"/>
</dbReference>
<dbReference type="InterPro" id="IPR007525">
    <property type="entry name" value="FrhB_FdhB_C"/>
</dbReference>
<name>A0ABS3G1V9_9FLAO</name>
<keyword evidence="4" id="KW-1185">Reference proteome</keyword>
<organism evidence="3 4">
    <name type="scientific">Flagellimonas aurea</name>
    <dbReference type="NCBI Taxonomy" id="2915619"/>
    <lineage>
        <taxon>Bacteria</taxon>
        <taxon>Pseudomonadati</taxon>
        <taxon>Bacteroidota</taxon>
        <taxon>Flavobacteriia</taxon>
        <taxon>Flavobacteriales</taxon>
        <taxon>Flavobacteriaceae</taxon>
        <taxon>Flagellimonas</taxon>
    </lineage>
</organism>
<comment type="caution">
    <text evidence="3">The sequence shown here is derived from an EMBL/GenBank/DDBJ whole genome shotgun (WGS) entry which is preliminary data.</text>
</comment>
<dbReference type="InterPro" id="IPR045220">
    <property type="entry name" value="FRHB/FDHB/HCAR-like"/>
</dbReference>
<feature type="domain" description="Coenzyme F420 hydrogenase/dehydrogenase beta subunit N-terminal" evidence="1">
    <location>
        <begin position="95"/>
        <end position="175"/>
    </location>
</feature>